<dbReference type="SUPFAM" id="SSF100950">
    <property type="entry name" value="NagB/RpiA/CoA transferase-like"/>
    <property type="match status" value="1"/>
</dbReference>
<evidence type="ECO:0000313" key="7">
    <source>
        <dbReference type="Proteomes" id="UP000291101"/>
    </source>
</evidence>
<dbReference type="Gene3D" id="3.40.50.1360">
    <property type="match status" value="1"/>
</dbReference>
<dbReference type="InterPro" id="IPR051054">
    <property type="entry name" value="SorC_transcr_regulators"/>
</dbReference>
<dbReference type="PANTHER" id="PTHR34294:SF1">
    <property type="entry name" value="TRANSCRIPTIONAL REGULATOR LSRR"/>
    <property type="match status" value="1"/>
</dbReference>
<feature type="domain" description="Sugar-binding" evidence="5">
    <location>
        <begin position="64"/>
        <end position="318"/>
    </location>
</feature>
<comment type="similarity">
    <text evidence="1">Belongs to the SorC transcriptional regulatory family.</text>
</comment>
<keyword evidence="7" id="KW-1185">Reference proteome</keyword>
<accession>A0A4V1RQU6</accession>
<sequence>MTMPNPRDPSMLLAAARLYYQQGRSQAEVATALGTSRSNVSRMLTEALRQSIVEIRINDPEGRVNELEDELRTTFGLREVRVAHTRNIPGLRVEDAVGSQAARLLLDELRDSMTVALSWGHALQAMVYATTAEHEFHRLTLVQLVGGLSSISNEISGQELVRELALRLGAEYRFLHAPATLESVTSRDALLAESSIGAALDDANRADMAFIGIGTPTHGSSAAILDSLNLDRAEADAFWAQEPAGDVAARYYTAQGTPLHGVVEDRVLGVSLAGLLEIPNVVGVASGRAKTPGVLGALRGRIIDSLVCDEALARSVLSAAGSGTTEGTRP</sequence>
<gene>
    <name evidence="6" type="ORF">EUA94_01820</name>
</gene>
<evidence type="ECO:0000259" key="5">
    <source>
        <dbReference type="Pfam" id="PF04198"/>
    </source>
</evidence>
<dbReference type="OrthoDB" id="186585at2"/>
<dbReference type="Pfam" id="PF04198">
    <property type="entry name" value="Sugar-bind"/>
    <property type="match status" value="1"/>
</dbReference>
<dbReference type="InterPro" id="IPR013324">
    <property type="entry name" value="RNA_pol_sigma_r3/r4-like"/>
</dbReference>
<dbReference type="Proteomes" id="UP000291101">
    <property type="component" value="Unassembled WGS sequence"/>
</dbReference>
<proteinExistence type="inferred from homology"/>
<comment type="caution">
    <text evidence="6">The sequence shown here is derived from an EMBL/GenBank/DDBJ whole genome shotgun (WGS) entry which is preliminary data.</text>
</comment>
<keyword evidence="3" id="KW-0238">DNA-binding</keyword>
<dbReference type="SUPFAM" id="SSF88659">
    <property type="entry name" value="Sigma3 and sigma4 domains of RNA polymerase sigma factors"/>
    <property type="match status" value="1"/>
</dbReference>
<evidence type="ECO:0000256" key="3">
    <source>
        <dbReference type="ARBA" id="ARBA00023125"/>
    </source>
</evidence>
<dbReference type="AlphaFoldDB" id="A0A4V1RQU6"/>
<evidence type="ECO:0000313" key="6">
    <source>
        <dbReference type="EMBL" id="RYC14087.1"/>
    </source>
</evidence>
<organism evidence="6 7">
    <name type="scientific">Nocardioides zhouii</name>
    <dbReference type="NCBI Taxonomy" id="1168729"/>
    <lineage>
        <taxon>Bacteria</taxon>
        <taxon>Bacillati</taxon>
        <taxon>Actinomycetota</taxon>
        <taxon>Actinomycetes</taxon>
        <taxon>Propionibacteriales</taxon>
        <taxon>Nocardioidaceae</taxon>
        <taxon>Nocardioides</taxon>
    </lineage>
</organism>
<dbReference type="EMBL" id="SDWV01000002">
    <property type="protein sequence ID" value="RYC14087.1"/>
    <property type="molecule type" value="Genomic_DNA"/>
</dbReference>
<dbReference type="InterPro" id="IPR037171">
    <property type="entry name" value="NagB/RpiA_transferase-like"/>
</dbReference>
<dbReference type="InterPro" id="IPR007324">
    <property type="entry name" value="Sugar-bd_dom_put"/>
</dbReference>
<keyword evidence="4" id="KW-0804">Transcription</keyword>
<name>A0A4V1RQU6_9ACTN</name>
<protein>
    <submittedName>
        <fullName evidence="6">Sugar-binding transcriptional regulator</fullName>
    </submittedName>
</protein>
<dbReference type="Gene3D" id="1.10.10.60">
    <property type="entry name" value="Homeodomain-like"/>
    <property type="match status" value="1"/>
</dbReference>
<dbReference type="PANTHER" id="PTHR34294">
    <property type="entry name" value="TRANSCRIPTIONAL REGULATOR-RELATED"/>
    <property type="match status" value="1"/>
</dbReference>
<reference evidence="6 7" key="1">
    <citation type="submission" date="2019-01" db="EMBL/GenBank/DDBJ databases">
        <title>Novel species of Nocardioides.</title>
        <authorList>
            <person name="Liu Q."/>
            <person name="X Y.-H."/>
        </authorList>
    </citation>
    <scope>NUCLEOTIDE SEQUENCE [LARGE SCALE GENOMIC DNA]</scope>
    <source>
        <strain evidence="6 7">HLT2-9</strain>
    </source>
</reference>
<evidence type="ECO:0000256" key="1">
    <source>
        <dbReference type="ARBA" id="ARBA00010466"/>
    </source>
</evidence>
<dbReference type="GO" id="GO:0003677">
    <property type="term" value="F:DNA binding"/>
    <property type="evidence" value="ECO:0007669"/>
    <property type="project" value="UniProtKB-KW"/>
</dbReference>
<dbReference type="GO" id="GO:0030246">
    <property type="term" value="F:carbohydrate binding"/>
    <property type="evidence" value="ECO:0007669"/>
    <property type="project" value="InterPro"/>
</dbReference>
<evidence type="ECO:0000256" key="4">
    <source>
        <dbReference type="ARBA" id="ARBA00023163"/>
    </source>
</evidence>
<evidence type="ECO:0000256" key="2">
    <source>
        <dbReference type="ARBA" id="ARBA00023015"/>
    </source>
</evidence>
<keyword evidence="2" id="KW-0805">Transcription regulation</keyword>